<sequence>MASCRTIALVFAGILINNALLLGIFVAIVMYQEAEKEPDHQYNNYNQHYSNEKSTSLISKIVKWSGKSFIRRILEYIPGFEVIAKRFDDVSTVVYVVLDTVFLPFEAIQSIHLWFNGEISGRRCAKTVVDATIAVAGGIGGAALGAGVGSVGGPVGTIIGGIIGGLFGSSVAKTVVGHLTERIFDLPKNIAVERAYYFLGISPSASNYDVNQAFRKLASQYHPDKRYGSEKLFMELQSNMQLITEDQLAIPHLEKTKGAIVNVSLIGSQKTSPQVPFYCIAKAGLDHFARNYAAILAPKGIRIKNHNPGGTSSAFISRHGVSSEMEKKSVENCVQNIPLQRFAEPKEMAEFLFFMASEKASYMTGQITNVDGGTLINSPNIKLN</sequence>
<evidence type="ECO:0000256" key="1">
    <source>
        <dbReference type="ARBA" id="ARBA00023002"/>
    </source>
</evidence>
<dbReference type="SUPFAM" id="SSF51735">
    <property type="entry name" value="NAD(P)-binding Rossmann-fold domains"/>
    <property type="match status" value="1"/>
</dbReference>
<dbReference type="Proteomes" id="UP000887578">
    <property type="component" value="Unplaced"/>
</dbReference>
<proteinExistence type="predicted"/>
<dbReference type="SUPFAM" id="SSF46565">
    <property type="entry name" value="Chaperone J-domain"/>
    <property type="match status" value="1"/>
</dbReference>
<dbReference type="GO" id="GO:0016491">
    <property type="term" value="F:oxidoreductase activity"/>
    <property type="evidence" value="ECO:0007669"/>
    <property type="project" value="UniProtKB-KW"/>
</dbReference>
<dbReference type="InterPro" id="IPR036291">
    <property type="entry name" value="NAD(P)-bd_dom_sf"/>
</dbReference>
<dbReference type="PROSITE" id="PS50076">
    <property type="entry name" value="DNAJ_2"/>
    <property type="match status" value="1"/>
</dbReference>
<evidence type="ECO:0000313" key="5">
    <source>
        <dbReference type="WBParaSite" id="PDA_v2.g12633.t1"/>
    </source>
</evidence>
<keyword evidence="4" id="KW-1185">Reference proteome</keyword>
<reference evidence="5" key="1">
    <citation type="submission" date="2022-11" db="UniProtKB">
        <authorList>
            <consortium name="WormBaseParasite"/>
        </authorList>
    </citation>
    <scope>IDENTIFICATION</scope>
</reference>
<organism evidence="4 5">
    <name type="scientific">Panagrolaimus davidi</name>
    <dbReference type="NCBI Taxonomy" id="227884"/>
    <lineage>
        <taxon>Eukaryota</taxon>
        <taxon>Metazoa</taxon>
        <taxon>Ecdysozoa</taxon>
        <taxon>Nematoda</taxon>
        <taxon>Chromadorea</taxon>
        <taxon>Rhabditida</taxon>
        <taxon>Tylenchina</taxon>
        <taxon>Panagrolaimomorpha</taxon>
        <taxon>Panagrolaimoidea</taxon>
        <taxon>Panagrolaimidae</taxon>
        <taxon>Panagrolaimus</taxon>
    </lineage>
</organism>
<dbReference type="Gene3D" id="3.40.50.720">
    <property type="entry name" value="NAD(P)-binding Rossmann-like Domain"/>
    <property type="match status" value="1"/>
</dbReference>
<dbReference type="PANTHER" id="PTHR43975">
    <property type="entry name" value="ZGC:101858"/>
    <property type="match status" value="1"/>
</dbReference>
<feature type="transmembrane region" description="Helical" evidence="2">
    <location>
        <begin position="7"/>
        <end position="31"/>
    </location>
</feature>
<accession>A0A914P436</accession>
<dbReference type="PANTHER" id="PTHR43975:SF2">
    <property type="entry name" value="EG:BACR7A4.14 PROTEIN-RELATED"/>
    <property type="match status" value="1"/>
</dbReference>
<feature type="domain" description="J" evidence="3">
    <location>
        <begin position="194"/>
        <end position="248"/>
    </location>
</feature>
<dbReference type="Gene3D" id="1.10.287.110">
    <property type="entry name" value="DnaJ domain"/>
    <property type="match status" value="1"/>
</dbReference>
<dbReference type="CDD" id="cd06257">
    <property type="entry name" value="DnaJ"/>
    <property type="match status" value="1"/>
</dbReference>
<dbReference type="PRINTS" id="PR00081">
    <property type="entry name" value="GDHRDH"/>
</dbReference>
<keyword evidence="2" id="KW-0812">Transmembrane</keyword>
<evidence type="ECO:0000259" key="3">
    <source>
        <dbReference type="PROSITE" id="PS50076"/>
    </source>
</evidence>
<keyword evidence="2" id="KW-0472">Membrane</keyword>
<dbReference type="SMART" id="SM00271">
    <property type="entry name" value="DnaJ"/>
    <property type="match status" value="1"/>
</dbReference>
<name>A0A914P436_9BILA</name>
<dbReference type="InterPro" id="IPR001623">
    <property type="entry name" value="DnaJ_domain"/>
</dbReference>
<dbReference type="InterPro" id="IPR020904">
    <property type="entry name" value="Sc_DH/Rdtase_CS"/>
</dbReference>
<dbReference type="Pfam" id="PF13561">
    <property type="entry name" value="adh_short_C2"/>
    <property type="match status" value="1"/>
</dbReference>
<keyword evidence="1" id="KW-0560">Oxidoreductase</keyword>
<dbReference type="PROSITE" id="PS00061">
    <property type="entry name" value="ADH_SHORT"/>
    <property type="match status" value="1"/>
</dbReference>
<evidence type="ECO:0000256" key="2">
    <source>
        <dbReference type="SAM" id="Phobius"/>
    </source>
</evidence>
<dbReference type="Pfam" id="PF00226">
    <property type="entry name" value="DnaJ"/>
    <property type="match status" value="1"/>
</dbReference>
<keyword evidence="2" id="KW-1133">Transmembrane helix</keyword>
<dbReference type="AlphaFoldDB" id="A0A914P436"/>
<dbReference type="PRINTS" id="PR00625">
    <property type="entry name" value="JDOMAIN"/>
</dbReference>
<evidence type="ECO:0000313" key="4">
    <source>
        <dbReference type="Proteomes" id="UP000887578"/>
    </source>
</evidence>
<dbReference type="InterPro" id="IPR036869">
    <property type="entry name" value="J_dom_sf"/>
</dbReference>
<dbReference type="WBParaSite" id="PDA_v2.g12633.t1">
    <property type="protein sequence ID" value="PDA_v2.g12633.t1"/>
    <property type="gene ID" value="PDA_v2.g12633"/>
</dbReference>
<dbReference type="InterPro" id="IPR002347">
    <property type="entry name" value="SDR_fam"/>
</dbReference>
<protein>
    <submittedName>
        <fullName evidence="5">J domain-containing protein</fullName>
    </submittedName>
</protein>